<dbReference type="EnsemblMetazoa" id="CJA13917.1">
    <property type="protein sequence ID" value="CJA13917.1"/>
    <property type="gene ID" value="WBGene00133121"/>
</dbReference>
<feature type="compositionally biased region" description="Low complexity" evidence="1">
    <location>
        <begin position="187"/>
        <end position="198"/>
    </location>
</feature>
<feature type="region of interest" description="Disordered" evidence="1">
    <location>
        <begin position="28"/>
        <end position="207"/>
    </location>
</feature>
<protein>
    <submittedName>
        <fullName evidence="2">Uncharacterized protein</fullName>
    </submittedName>
</protein>
<feature type="compositionally biased region" description="Basic residues" evidence="1">
    <location>
        <begin position="284"/>
        <end position="297"/>
    </location>
</feature>
<dbReference type="Proteomes" id="UP000005237">
    <property type="component" value="Unassembled WGS sequence"/>
</dbReference>
<evidence type="ECO:0000256" key="1">
    <source>
        <dbReference type="SAM" id="MobiDB-lite"/>
    </source>
</evidence>
<feature type="region of interest" description="Disordered" evidence="1">
    <location>
        <begin position="241"/>
        <end position="297"/>
    </location>
</feature>
<evidence type="ECO:0000313" key="3">
    <source>
        <dbReference type="Proteomes" id="UP000005237"/>
    </source>
</evidence>
<accession>A0A8R1HWJ4</accession>
<sequence length="297" mass="34241">MSKIETWELLERTDDTMTFLFRRRPFDDSSDEFKKSQRSEKTKSEMDEHTRSVIESLSELNTHIRKKHRLEKRKKYARKEKKGISEKKYSKKPEEEKPVEKKSDEDVKTAKPEPCDHRGVPLSHPMAMTPYPGRTTAAQREKARKMLNELAIRMRNEEIEKSKMKEKKENTSTSADSSEKADDSNKSSKAPSSRSKNSCLSDKTMGCDKCGSCQKCVLKCSKKHAVEQKVSNAERENFLKSMRKLREKIQNPEKTRECGTKSPYDVTQSDSEADVSTSNSEKHSTKKWKKGKKSAAF</sequence>
<feature type="compositionally biased region" description="Basic and acidic residues" evidence="1">
    <location>
        <begin position="82"/>
        <end position="119"/>
    </location>
</feature>
<feature type="compositionally biased region" description="Basic and acidic residues" evidence="1">
    <location>
        <begin position="28"/>
        <end position="52"/>
    </location>
</feature>
<dbReference type="AlphaFoldDB" id="A0A8R1HWJ4"/>
<feature type="compositionally biased region" description="Basic residues" evidence="1">
    <location>
        <begin position="63"/>
        <end position="81"/>
    </location>
</feature>
<feature type="compositionally biased region" description="Basic and acidic residues" evidence="1">
    <location>
        <begin position="177"/>
        <end position="186"/>
    </location>
</feature>
<proteinExistence type="predicted"/>
<evidence type="ECO:0000313" key="2">
    <source>
        <dbReference type="EnsemblMetazoa" id="CJA13917.1"/>
    </source>
</evidence>
<keyword evidence="3" id="KW-1185">Reference proteome</keyword>
<name>A0A8R1HWJ4_CAEJA</name>
<feature type="compositionally biased region" description="Basic and acidic residues" evidence="1">
    <location>
        <begin position="139"/>
        <end position="170"/>
    </location>
</feature>
<reference evidence="3" key="1">
    <citation type="submission" date="2010-08" db="EMBL/GenBank/DDBJ databases">
        <authorList>
            <consortium name="Caenorhabditis japonica Sequencing Consortium"/>
            <person name="Wilson R.K."/>
        </authorList>
    </citation>
    <scope>NUCLEOTIDE SEQUENCE [LARGE SCALE GENOMIC DNA]</scope>
    <source>
        <strain evidence="3">DF5081</strain>
    </source>
</reference>
<feature type="compositionally biased region" description="Polar residues" evidence="1">
    <location>
        <begin position="265"/>
        <end position="279"/>
    </location>
</feature>
<organism evidence="2 3">
    <name type="scientific">Caenorhabditis japonica</name>
    <dbReference type="NCBI Taxonomy" id="281687"/>
    <lineage>
        <taxon>Eukaryota</taxon>
        <taxon>Metazoa</taxon>
        <taxon>Ecdysozoa</taxon>
        <taxon>Nematoda</taxon>
        <taxon>Chromadorea</taxon>
        <taxon>Rhabditida</taxon>
        <taxon>Rhabditina</taxon>
        <taxon>Rhabditomorpha</taxon>
        <taxon>Rhabditoidea</taxon>
        <taxon>Rhabditidae</taxon>
        <taxon>Peloderinae</taxon>
        <taxon>Caenorhabditis</taxon>
    </lineage>
</organism>
<feature type="compositionally biased region" description="Basic and acidic residues" evidence="1">
    <location>
        <begin position="247"/>
        <end position="259"/>
    </location>
</feature>
<reference evidence="2" key="2">
    <citation type="submission" date="2022-06" db="UniProtKB">
        <authorList>
            <consortium name="EnsemblMetazoa"/>
        </authorList>
    </citation>
    <scope>IDENTIFICATION</scope>
    <source>
        <strain evidence="2">DF5081</strain>
    </source>
</reference>